<evidence type="ECO:0000256" key="7">
    <source>
        <dbReference type="ARBA" id="ARBA00023180"/>
    </source>
</evidence>
<evidence type="ECO:0000313" key="13">
    <source>
        <dbReference type="Proteomes" id="UP000694542"/>
    </source>
</evidence>
<keyword evidence="6" id="KW-0677">Repeat</keyword>
<comment type="subcellular location">
    <subcellularLocation>
        <location evidence="1">Secreted</location>
    </subcellularLocation>
</comment>
<dbReference type="PANTHER" id="PTHR45617:SF14">
    <property type="entry name" value="TSUKUSHI"/>
    <property type="match status" value="1"/>
</dbReference>
<sequence>MNSRGGNPHPLGRRLTNVPHPPSFPRTHTPAHTHTHTHARTRTRATSRCSRPRGHLLRLLRRSGGGAGIPAGCRKLGARPTGVGGSCVRTFETLPGVEPELGSGSAGGRGGGAGRARAGKAGTLATLPRSPGGGPERPLGAGRAGGFPAAGGGRREAGGRRRAGAGGRAAPRGEKRRPRARGRAAWVSAPRRLRLRLPAPTMLWPLLLPPLLLLAVSGAQTTRPCFPGCQCEVETFGLFDSFSLTRVDCSGLGPHIVPVPIPLDTAHLDLSSNRLETVNESVLAGPGYTTLAGLDLSHNLLTSISPTAFSRLRYLESLDISHNGLAALPAESFTSSPLSDVNLSHNRLREVSVSAFSTHSQGRALHVDLSHNLIHRLVPHPAGASLPTPTIQSLNLAWNRLRTIPDLRDLPLRYLSLDGNPLAAVGPGAFRGLAGLIHLSLGSLQGLPQLAPYGFRELQSLQVLDLSGNPKLKWAGAEVFSGLGSLQELDLSGTSLLPLPETLLIHLPALQSISVGQGMRCQRLVREGAYPRQPGSSPKVALHCRDARDRLLSAPTLCDKWCSLGPQNRLLPWASSGPGTWVEPSSWKGLEKNTKCTSSQPRGQLRSRKGTWLI</sequence>
<dbReference type="GO" id="GO:0019955">
    <property type="term" value="F:cytokine binding"/>
    <property type="evidence" value="ECO:0007669"/>
    <property type="project" value="UniProtKB-ARBA"/>
</dbReference>
<dbReference type="GO" id="GO:0009653">
    <property type="term" value="P:anatomical structure morphogenesis"/>
    <property type="evidence" value="ECO:0007669"/>
    <property type="project" value="UniProtKB-ARBA"/>
</dbReference>
<evidence type="ECO:0000256" key="4">
    <source>
        <dbReference type="ARBA" id="ARBA00022614"/>
    </source>
</evidence>
<evidence type="ECO:0000256" key="8">
    <source>
        <dbReference type="ARBA" id="ARBA00065007"/>
    </source>
</evidence>
<dbReference type="PROSITE" id="PS51450">
    <property type="entry name" value="LRR"/>
    <property type="match status" value="2"/>
</dbReference>
<dbReference type="GO" id="GO:0005576">
    <property type="term" value="C:extracellular region"/>
    <property type="evidence" value="ECO:0007669"/>
    <property type="project" value="UniProtKB-SubCell"/>
</dbReference>
<dbReference type="FunFam" id="3.80.10.10:FF:000609">
    <property type="entry name" value="Tsukushi, small leucine rich proteoglycan"/>
    <property type="match status" value="1"/>
</dbReference>
<dbReference type="InterPro" id="IPR003591">
    <property type="entry name" value="Leu-rich_rpt_typical-subtyp"/>
</dbReference>
<dbReference type="SUPFAM" id="SSF52058">
    <property type="entry name" value="L domain-like"/>
    <property type="match status" value="1"/>
</dbReference>
<dbReference type="PANTHER" id="PTHR45617">
    <property type="entry name" value="LEUCINE RICH REPEAT FAMILY PROTEIN"/>
    <property type="match status" value="1"/>
</dbReference>
<organism evidence="12 13">
    <name type="scientific">Canis lupus familiaris</name>
    <name type="common">Dog</name>
    <name type="synonym">Canis familiaris</name>
    <dbReference type="NCBI Taxonomy" id="9615"/>
    <lineage>
        <taxon>Eukaryota</taxon>
        <taxon>Metazoa</taxon>
        <taxon>Chordata</taxon>
        <taxon>Craniata</taxon>
        <taxon>Vertebrata</taxon>
        <taxon>Euteleostomi</taxon>
        <taxon>Mammalia</taxon>
        <taxon>Eutheria</taxon>
        <taxon>Laurasiatheria</taxon>
        <taxon>Carnivora</taxon>
        <taxon>Caniformia</taxon>
        <taxon>Canidae</taxon>
        <taxon>Canis</taxon>
    </lineage>
</organism>
<feature type="region of interest" description="Disordered" evidence="11">
    <location>
        <begin position="592"/>
        <end position="614"/>
    </location>
</feature>
<proteinExistence type="predicted"/>
<evidence type="ECO:0000256" key="10">
    <source>
        <dbReference type="ARBA" id="ARBA00074988"/>
    </source>
</evidence>
<keyword evidence="3" id="KW-0964">Secreted</keyword>
<evidence type="ECO:0000256" key="2">
    <source>
        <dbReference type="ARBA" id="ARBA00022473"/>
    </source>
</evidence>
<keyword evidence="5" id="KW-0732">Signal</keyword>
<feature type="region of interest" description="Disordered" evidence="11">
    <location>
        <begin position="1"/>
        <end position="54"/>
    </location>
</feature>
<feature type="compositionally biased region" description="Basic residues" evidence="11">
    <location>
        <begin position="29"/>
        <end position="54"/>
    </location>
</feature>
<evidence type="ECO:0000256" key="3">
    <source>
        <dbReference type="ARBA" id="ARBA00022525"/>
    </source>
</evidence>
<dbReference type="SMART" id="SM00369">
    <property type="entry name" value="LRR_TYP"/>
    <property type="match status" value="7"/>
</dbReference>
<feature type="compositionally biased region" description="Gly residues" evidence="11">
    <location>
        <begin position="104"/>
        <end position="114"/>
    </location>
</feature>
<keyword evidence="7" id="KW-0325">Glycoprotein</keyword>
<keyword evidence="4" id="KW-0433">Leucine-rich repeat</keyword>
<dbReference type="Proteomes" id="UP000694542">
    <property type="component" value="Chromosome 21"/>
</dbReference>
<accession>A0A8C0SQG6</accession>
<feature type="compositionally biased region" description="Gly residues" evidence="11">
    <location>
        <begin position="142"/>
        <end position="152"/>
    </location>
</feature>
<evidence type="ECO:0000256" key="6">
    <source>
        <dbReference type="ARBA" id="ARBA00022737"/>
    </source>
</evidence>
<feature type="region of interest" description="Disordered" evidence="11">
    <location>
        <begin position="95"/>
        <end position="183"/>
    </location>
</feature>
<dbReference type="Ensembl" id="ENSCAFT00040028203.1">
    <property type="protein sequence ID" value="ENSCAFP00040024499.1"/>
    <property type="gene ID" value="ENSCAFG00040015320.1"/>
</dbReference>
<dbReference type="Gene3D" id="3.80.10.10">
    <property type="entry name" value="Ribonuclease Inhibitor"/>
    <property type="match status" value="2"/>
</dbReference>
<evidence type="ECO:0000256" key="9">
    <source>
        <dbReference type="ARBA" id="ARBA00074718"/>
    </source>
</evidence>
<name>A0A8C0SQG6_CANLF</name>
<dbReference type="InterPro" id="IPR032675">
    <property type="entry name" value="LRR_dom_sf"/>
</dbReference>
<dbReference type="Pfam" id="PF13855">
    <property type="entry name" value="LRR_8"/>
    <property type="match status" value="2"/>
</dbReference>
<evidence type="ECO:0000256" key="5">
    <source>
        <dbReference type="ARBA" id="ARBA00022729"/>
    </source>
</evidence>
<protein>
    <recommendedName>
        <fullName evidence="9">Tsukushi</fullName>
    </recommendedName>
    <alternativeName>
        <fullName evidence="10">Leucine-rich repeat-containing protein 54</fullName>
    </alternativeName>
</protein>
<evidence type="ECO:0000256" key="1">
    <source>
        <dbReference type="ARBA" id="ARBA00004613"/>
    </source>
</evidence>
<dbReference type="InterPro" id="IPR001611">
    <property type="entry name" value="Leu-rich_rpt"/>
</dbReference>
<comment type="subunit">
    <text evidence="8">Interacts with FZD4 (via FZ domain); competes with WNT2B for binding to FZD4, inhibiting Wnt signaling and repressing peripheral eye development. Interacts with TGFB1; the interaction contributes to regulation of the hair cycle. Interacts with netrin. Interacts with CCN2.</text>
</comment>
<reference evidence="12" key="1">
    <citation type="submission" date="2018-10" db="EMBL/GenBank/DDBJ databases">
        <title>De novo assembly of a Great Dane genome.</title>
        <authorList>
            <person name="Kidd J.M."/>
            <person name="Pendleton A.L."/>
            <person name="Shen F."/>
            <person name="Emery S."/>
        </authorList>
    </citation>
    <scope>NUCLEOTIDE SEQUENCE [LARGE SCALE GENOMIC DNA]</scope>
    <source>
        <strain evidence="12">Great Dane</strain>
    </source>
</reference>
<feature type="compositionally biased region" description="Basic residues" evidence="11">
    <location>
        <begin position="605"/>
        <end position="614"/>
    </location>
</feature>
<keyword evidence="2" id="KW-0217">Developmental protein</keyword>
<evidence type="ECO:0000313" key="12">
    <source>
        <dbReference type="Ensembl" id="ENSCAFP00040024499.1"/>
    </source>
</evidence>
<evidence type="ECO:0000256" key="11">
    <source>
        <dbReference type="SAM" id="MobiDB-lite"/>
    </source>
</evidence>
<dbReference type="AlphaFoldDB" id="A0A8C0SQG6"/>
<dbReference type="FunFam" id="3.80.10.10:FF:000308">
    <property type="entry name" value="tsukushin isoform X3"/>
    <property type="match status" value="1"/>
</dbReference>
<reference evidence="12" key="2">
    <citation type="submission" date="2025-08" db="UniProtKB">
        <authorList>
            <consortium name="Ensembl"/>
        </authorList>
    </citation>
    <scope>IDENTIFICATION</scope>
</reference>